<protein>
    <submittedName>
        <fullName evidence="1">Uncharacterized protein</fullName>
    </submittedName>
</protein>
<proteinExistence type="predicted"/>
<sequence length="390" mass="43622">MSGLYSIQGCGTNASRIATILSSLSPFLQPAITDSEKTFTSGAYNTFFKDVHNTPFVRKILQNIAFGTPVLPGLAQSGFGRVTSPVIACIPDPPIVNPDPKLVGLTPWVQAFAKQDCHDRGDRVYGIFVGGTNIVALCPGWFIFNRPDEPKEKRPCIAVDRATNRFRGLGNPLAQNSRAWLLHELAHVYLVAATNKRVPYIEVYSINDCFRLNAGSQKYMPNNYVYYAGSVFYTCTNFPTVSFRDRELSTSSSNATDDVVDYDREERREIQGDKSEARDTAFKLLYLILLRDFKDEMQDSATVFNAVLYLVSCGDFQMEDEERSSGCVRGAIRNLNKADSRVGQVEKDTAELTVEDAGDVTTEEEKSDCYYTSDHSDYIAKRSWMIGLRK</sequence>
<name>A0A8H6FI26_9LECA</name>
<dbReference type="GO" id="GO:0008237">
    <property type="term" value="F:metallopeptidase activity"/>
    <property type="evidence" value="ECO:0007669"/>
    <property type="project" value="InterPro"/>
</dbReference>
<dbReference type="EMBL" id="JACCJB010000003">
    <property type="protein sequence ID" value="KAF6228925.1"/>
    <property type="molecule type" value="Genomic_DNA"/>
</dbReference>
<keyword evidence="2" id="KW-1185">Reference proteome</keyword>
<accession>A0A8H6FI26</accession>
<evidence type="ECO:0000313" key="2">
    <source>
        <dbReference type="Proteomes" id="UP000593566"/>
    </source>
</evidence>
<dbReference type="RefSeq" id="XP_037156567.1">
    <property type="nucleotide sequence ID" value="XM_037297932.1"/>
</dbReference>
<reference evidence="1 2" key="1">
    <citation type="journal article" date="2020" name="Genomics">
        <title>Complete, high-quality genomes from long-read metagenomic sequencing of two wolf lichen thalli reveals enigmatic genome architecture.</title>
        <authorList>
            <person name="McKenzie S.K."/>
            <person name="Walston R.F."/>
            <person name="Allen J.L."/>
        </authorList>
    </citation>
    <scope>NUCLEOTIDE SEQUENCE [LARGE SCALE GENOMIC DNA]</scope>
    <source>
        <strain evidence="1">WasteWater1</strain>
    </source>
</reference>
<dbReference type="Proteomes" id="UP000593566">
    <property type="component" value="Unassembled WGS sequence"/>
</dbReference>
<gene>
    <name evidence="1" type="ORF">HO133_007037</name>
</gene>
<dbReference type="Gene3D" id="3.40.390.10">
    <property type="entry name" value="Collagenase (Catalytic Domain)"/>
    <property type="match status" value="1"/>
</dbReference>
<comment type="caution">
    <text evidence="1">The sequence shown here is derived from an EMBL/GenBank/DDBJ whole genome shotgun (WGS) entry which is preliminary data.</text>
</comment>
<organism evidence="1 2">
    <name type="scientific">Letharia lupina</name>
    <dbReference type="NCBI Taxonomy" id="560253"/>
    <lineage>
        <taxon>Eukaryota</taxon>
        <taxon>Fungi</taxon>
        <taxon>Dikarya</taxon>
        <taxon>Ascomycota</taxon>
        <taxon>Pezizomycotina</taxon>
        <taxon>Lecanoromycetes</taxon>
        <taxon>OSLEUM clade</taxon>
        <taxon>Lecanoromycetidae</taxon>
        <taxon>Lecanorales</taxon>
        <taxon>Lecanorineae</taxon>
        <taxon>Parmeliaceae</taxon>
        <taxon>Letharia</taxon>
    </lineage>
</organism>
<dbReference type="InterPro" id="IPR024079">
    <property type="entry name" value="MetalloPept_cat_dom_sf"/>
</dbReference>
<evidence type="ECO:0000313" key="1">
    <source>
        <dbReference type="EMBL" id="KAF6228925.1"/>
    </source>
</evidence>
<dbReference type="AlphaFoldDB" id="A0A8H6FI26"/>
<dbReference type="GeneID" id="59335437"/>